<evidence type="ECO:0000313" key="1">
    <source>
        <dbReference type="EMBL" id="KKK40173.1"/>
    </source>
</evidence>
<protein>
    <submittedName>
        <fullName evidence="1">Uncharacterized protein</fullName>
    </submittedName>
</protein>
<gene>
    <name evidence="1" type="ORF">LCGC14_3152900</name>
</gene>
<reference evidence="1" key="1">
    <citation type="journal article" date="2015" name="Nature">
        <title>Complex archaea that bridge the gap between prokaryotes and eukaryotes.</title>
        <authorList>
            <person name="Spang A."/>
            <person name="Saw J.H."/>
            <person name="Jorgensen S.L."/>
            <person name="Zaremba-Niedzwiedzka K."/>
            <person name="Martijn J."/>
            <person name="Lind A.E."/>
            <person name="van Eijk R."/>
            <person name="Schleper C."/>
            <person name="Guy L."/>
            <person name="Ettema T.J."/>
        </authorList>
    </citation>
    <scope>NUCLEOTIDE SEQUENCE</scope>
</reference>
<comment type="caution">
    <text evidence="1">The sequence shown here is derived from an EMBL/GenBank/DDBJ whole genome shotgun (WGS) entry which is preliminary data.</text>
</comment>
<proteinExistence type="predicted"/>
<name>A0A0F8V6K6_9ZZZZ</name>
<dbReference type="EMBL" id="LAZR01070498">
    <property type="protein sequence ID" value="KKK40173.1"/>
    <property type="molecule type" value="Genomic_DNA"/>
</dbReference>
<dbReference type="AlphaFoldDB" id="A0A0F8V6K6"/>
<organism evidence="1">
    <name type="scientific">marine sediment metagenome</name>
    <dbReference type="NCBI Taxonomy" id="412755"/>
    <lineage>
        <taxon>unclassified sequences</taxon>
        <taxon>metagenomes</taxon>
        <taxon>ecological metagenomes</taxon>
    </lineage>
</organism>
<sequence>MGNNKYYLIKCPKCGVKRKVRRDVIKKNQKCLSCSNTIHGLSKHPAYNVWCKIRERCEGRGWELSIKYYKNKGIKVCEDWVDVRNFIKWAEENGFKRGLEIDRINNNKGYSPKNCRFVNRINQMRNTSRNKKIRRSDGVIFNKHYNMQLRKIF</sequence>
<accession>A0A0F8V6K6</accession>